<proteinExistence type="predicted"/>
<evidence type="ECO:0000313" key="2">
    <source>
        <dbReference type="Proteomes" id="UP000317093"/>
    </source>
</evidence>
<sequence>MQVIDHLGSSRRAIQPMRYCQRCIYPECAVNVLFDDEGICSACRLWEELKPLMTAEFWAGRRSRFEELIDQYRNKSGSNWDCIIAVSGGKDSYWQTHLIKNVYGLNPLLVTYHGNNYLPEGQANLDRMREVFGVDHVTFGPSIETLKKLNRLCFKKMGDMNWHGHAGIKTIPVQMAVRFGVPLVVWGEITWSVSGMFSPDDYVEYNKRTVFEHDMRGYSPADMIAGDEGLTPGDLSWLQYPSDEDLDRVGVRGIYIGNFFPWKPNEHAKLMQEKYGFEFARQPFERTYRRMSNLDDMHENGIHDYMKFIKFGYGRASDHAAKDIRDGYLTRDQGVELVGRLDHIKPRHDLERWLDYVGMTEEEFDRIADRFRNPRVWWIENDRWFKHNIWGEPSDYGPVHLDDPSLRERFVRHE</sequence>
<organism evidence="1 2">
    <name type="scientific">Kolteria novifilia</name>
    <dbReference type="NCBI Taxonomy" id="2527975"/>
    <lineage>
        <taxon>Bacteria</taxon>
        <taxon>Pseudomonadati</taxon>
        <taxon>Planctomycetota</taxon>
        <taxon>Planctomycetia</taxon>
        <taxon>Kolteriales</taxon>
        <taxon>Kolteriaceae</taxon>
        <taxon>Kolteria</taxon>
    </lineage>
</organism>
<evidence type="ECO:0008006" key="3">
    <source>
        <dbReference type="Google" id="ProtNLM"/>
    </source>
</evidence>
<dbReference type="NCBIfam" id="TIGR03573">
    <property type="entry name" value="WbuX"/>
    <property type="match status" value="1"/>
</dbReference>
<evidence type="ECO:0000313" key="1">
    <source>
        <dbReference type="EMBL" id="QDU61540.1"/>
    </source>
</evidence>
<name>A0A518B3H6_9BACT</name>
<dbReference type="EMBL" id="CP036279">
    <property type="protein sequence ID" value="QDU61540.1"/>
    <property type="molecule type" value="Genomic_DNA"/>
</dbReference>
<dbReference type="Proteomes" id="UP000317093">
    <property type="component" value="Chromosome"/>
</dbReference>
<accession>A0A518B3H6</accession>
<keyword evidence="2" id="KW-1185">Reference proteome</keyword>
<protein>
    <recommendedName>
        <fullName evidence="3">N-acetyl sugar amidotransferase</fullName>
    </recommendedName>
</protein>
<reference evidence="1 2" key="1">
    <citation type="submission" date="2019-02" db="EMBL/GenBank/DDBJ databases">
        <title>Deep-cultivation of Planctomycetes and their phenomic and genomic characterization uncovers novel biology.</title>
        <authorList>
            <person name="Wiegand S."/>
            <person name="Jogler M."/>
            <person name="Boedeker C."/>
            <person name="Pinto D."/>
            <person name="Vollmers J."/>
            <person name="Rivas-Marin E."/>
            <person name="Kohn T."/>
            <person name="Peeters S.H."/>
            <person name="Heuer A."/>
            <person name="Rast P."/>
            <person name="Oberbeckmann S."/>
            <person name="Bunk B."/>
            <person name="Jeske O."/>
            <person name="Meyerdierks A."/>
            <person name="Storesund J.E."/>
            <person name="Kallscheuer N."/>
            <person name="Luecker S."/>
            <person name="Lage O.M."/>
            <person name="Pohl T."/>
            <person name="Merkel B.J."/>
            <person name="Hornburger P."/>
            <person name="Mueller R.-W."/>
            <person name="Bruemmer F."/>
            <person name="Labrenz M."/>
            <person name="Spormann A.M."/>
            <person name="Op den Camp H."/>
            <person name="Overmann J."/>
            <person name="Amann R."/>
            <person name="Jetten M.S.M."/>
            <person name="Mascher T."/>
            <person name="Medema M.H."/>
            <person name="Devos D.P."/>
            <person name="Kaster A.-K."/>
            <person name="Ovreas L."/>
            <person name="Rohde M."/>
            <person name="Galperin M.Y."/>
            <person name="Jogler C."/>
        </authorList>
    </citation>
    <scope>NUCLEOTIDE SEQUENCE [LARGE SCALE GENOMIC DNA]</scope>
    <source>
        <strain evidence="1 2">Pan216</strain>
    </source>
</reference>
<dbReference type="AlphaFoldDB" id="A0A518B3H6"/>
<dbReference type="SUPFAM" id="SSF52402">
    <property type="entry name" value="Adenine nucleotide alpha hydrolases-like"/>
    <property type="match status" value="1"/>
</dbReference>
<dbReference type="KEGG" id="knv:Pan216_24010"/>
<dbReference type="InterPro" id="IPR020022">
    <property type="entry name" value="N-acetyl_sugar_amidoTrfase"/>
</dbReference>
<dbReference type="RefSeq" id="WP_419193535.1">
    <property type="nucleotide sequence ID" value="NZ_CP036279.1"/>
</dbReference>
<gene>
    <name evidence="1" type="ORF">Pan216_24010</name>
</gene>